<accession>A0ABT4VBU3</accession>
<dbReference type="SUPFAM" id="SSF53474">
    <property type="entry name" value="alpha/beta-Hydrolases"/>
    <property type="match status" value="1"/>
</dbReference>
<evidence type="ECO:0000313" key="2">
    <source>
        <dbReference type="Proteomes" id="UP001210261"/>
    </source>
</evidence>
<dbReference type="InterPro" id="IPR008886">
    <property type="entry name" value="UPF0227/Esterase_YqiA"/>
</dbReference>
<dbReference type="EMBL" id="JAQHXR010000001">
    <property type="protein sequence ID" value="MDA3968174.1"/>
    <property type="molecule type" value="Genomic_DNA"/>
</dbReference>
<dbReference type="Proteomes" id="UP001210261">
    <property type="component" value="Unassembled WGS sequence"/>
</dbReference>
<comment type="caution">
    <text evidence="1">The sequence shown here is derived from an EMBL/GenBank/DDBJ whole genome shotgun (WGS) entry which is preliminary data.</text>
</comment>
<evidence type="ECO:0008006" key="3">
    <source>
        <dbReference type="Google" id="ProtNLM"/>
    </source>
</evidence>
<gene>
    <name evidence="1" type="ORF">PF021_00615</name>
</gene>
<dbReference type="Pfam" id="PF05728">
    <property type="entry name" value="UPF0227"/>
    <property type="match status" value="1"/>
</dbReference>
<organism evidence="1 2">
    <name type="scientific">Helicobacter ibis</name>
    <dbReference type="NCBI Taxonomy" id="2962633"/>
    <lineage>
        <taxon>Bacteria</taxon>
        <taxon>Pseudomonadati</taxon>
        <taxon>Campylobacterota</taxon>
        <taxon>Epsilonproteobacteria</taxon>
        <taxon>Campylobacterales</taxon>
        <taxon>Helicobacteraceae</taxon>
        <taxon>Helicobacter</taxon>
    </lineage>
</organism>
<reference evidence="1 2" key="1">
    <citation type="submission" date="2023-01" db="EMBL/GenBank/DDBJ databases">
        <title>Description of Helicobacter ibis sp. nov. isolated from faecal droppings of black-faced ibis (Theristicus melanopis).</title>
        <authorList>
            <person name="Lopez-Cantillo M."/>
            <person name="Vidal-Veuthey B."/>
            <person name="Mella A."/>
            <person name="De La Haba R."/>
            <person name="Collado L."/>
        </authorList>
    </citation>
    <scope>NUCLEOTIDE SEQUENCE [LARGE SCALE GENOMIC DNA]</scope>
    <source>
        <strain evidence="1 2">A82</strain>
    </source>
</reference>
<proteinExistence type="predicted"/>
<dbReference type="InterPro" id="IPR029058">
    <property type="entry name" value="AB_hydrolase_fold"/>
</dbReference>
<dbReference type="RefSeq" id="WP_271020471.1">
    <property type="nucleotide sequence ID" value="NZ_JAQHXR010000001.1"/>
</dbReference>
<protein>
    <recommendedName>
        <fullName evidence="3">Esterase</fullName>
    </recommendedName>
</protein>
<name>A0ABT4VBU3_9HELI</name>
<keyword evidence="2" id="KW-1185">Reference proteome</keyword>
<dbReference type="PANTHER" id="PTHR35602:SF3">
    <property type="entry name" value="ESTERASE YQIA"/>
    <property type="match status" value="1"/>
</dbReference>
<dbReference type="PANTHER" id="PTHR35602">
    <property type="entry name" value="ESTERASE YQIA-RELATED"/>
    <property type="match status" value="1"/>
</dbReference>
<evidence type="ECO:0000313" key="1">
    <source>
        <dbReference type="EMBL" id="MDA3968174.1"/>
    </source>
</evidence>
<dbReference type="Gene3D" id="3.40.50.1820">
    <property type="entry name" value="alpha/beta hydrolase"/>
    <property type="match status" value="1"/>
</dbReference>
<sequence length="179" mass="20544">MFLYLHGFRSIGMCYKGRIIFSSLPNSILPDLPYVPKLAINLAENIIKNNNIKCIIGSSLGGYYATFLAEKYKIKSVLINPVINAYKTLLPAIGTIPISYNKQHFFWSLDLVESLKDYKTNNINYELYLLLLQKGDNILDYKEAQERFKDSKTIIEDGGSHRFENFQSKIEIIRSFANS</sequence>